<dbReference type="OrthoDB" id="1924921at2759"/>
<dbReference type="STRING" id="1088818.A0A2I0A3T5"/>
<dbReference type="InterPro" id="IPR052843">
    <property type="entry name" value="ER_body_metal_sequester"/>
</dbReference>
<feature type="compositionally biased region" description="Basic and acidic residues" evidence="1">
    <location>
        <begin position="1"/>
        <end position="13"/>
    </location>
</feature>
<evidence type="ECO:0000313" key="2">
    <source>
        <dbReference type="EMBL" id="PKA50212.1"/>
    </source>
</evidence>
<feature type="region of interest" description="Disordered" evidence="1">
    <location>
        <begin position="1"/>
        <end position="47"/>
    </location>
</feature>
<gene>
    <name evidence="2" type="ORF">AXF42_Ash017805</name>
</gene>
<dbReference type="PANTHER" id="PTHR38937:SF2">
    <property type="entry name" value="MEMBRANE PROTEIN OF ER BODY-LIKE PROTEIN ISOFORM X1"/>
    <property type="match status" value="1"/>
</dbReference>
<proteinExistence type="predicted"/>
<organism evidence="2 3">
    <name type="scientific">Apostasia shenzhenica</name>
    <dbReference type="NCBI Taxonomy" id="1088818"/>
    <lineage>
        <taxon>Eukaryota</taxon>
        <taxon>Viridiplantae</taxon>
        <taxon>Streptophyta</taxon>
        <taxon>Embryophyta</taxon>
        <taxon>Tracheophyta</taxon>
        <taxon>Spermatophyta</taxon>
        <taxon>Magnoliopsida</taxon>
        <taxon>Liliopsida</taxon>
        <taxon>Asparagales</taxon>
        <taxon>Orchidaceae</taxon>
        <taxon>Apostasioideae</taxon>
        <taxon>Apostasia</taxon>
    </lineage>
</organism>
<accession>A0A2I0A3T5</accession>
<dbReference type="EMBL" id="KZ452027">
    <property type="protein sequence ID" value="PKA50212.1"/>
    <property type="molecule type" value="Genomic_DNA"/>
</dbReference>
<evidence type="ECO:0000256" key="1">
    <source>
        <dbReference type="SAM" id="MobiDB-lite"/>
    </source>
</evidence>
<dbReference type="PANTHER" id="PTHR38937">
    <property type="entry name" value="MEMBRANE PROTEIN OF ER BODY-LIKE PROTEIN"/>
    <property type="match status" value="1"/>
</dbReference>
<dbReference type="AlphaFoldDB" id="A0A2I0A3T5"/>
<reference evidence="2 3" key="1">
    <citation type="journal article" date="2017" name="Nature">
        <title>The Apostasia genome and the evolution of orchids.</title>
        <authorList>
            <person name="Zhang G.Q."/>
            <person name="Liu K.W."/>
            <person name="Li Z."/>
            <person name="Lohaus R."/>
            <person name="Hsiao Y.Y."/>
            <person name="Niu S.C."/>
            <person name="Wang J.Y."/>
            <person name="Lin Y.C."/>
            <person name="Xu Q."/>
            <person name="Chen L.J."/>
            <person name="Yoshida K."/>
            <person name="Fujiwara S."/>
            <person name="Wang Z.W."/>
            <person name="Zhang Y.Q."/>
            <person name="Mitsuda N."/>
            <person name="Wang M."/>
            <person name="Liu G.H."/>
            <person name="Pecoraro L."/>
            <person name="Huang H.X."/>
            <person name="Xiao X.J."/>
            <person name="Lin M."/>
            <person name="Wu X.Y."/>
            <person name="Wu W.L."/>
            <person name="Chen Y.Y."/>
            <person name="Chang S.B."/>
            <person name="Sakamoto S."/>
            <person name="Ohme-Takagi M."/>
            <person name="Yagi M."/>
            <person name="Zeng S.J."/>
            <person name="Shen C.Y."/>
            <person name="Yeh C.M."/>
            <person name="Luo Y.B."/>
            <person name="Tsai W.C."/>
            <person name="Van de Peer Y."/>
            <person name="Liu Z.J."/>
        </authorList>
    </citation>
    <scope>NUCLEOTIDE SEQUENCE [LARGE SCALE GENOMIC DNA]</scope>
    <source>
        <strain evidence="3">cv. Shenzhen</strain>
        <tissue evidence="2">Stem</tissue>
    </source>
</reference>
<evidence type="ECO:0000313" key="3">
    <source>
        <dbReference type="Proteomes" id="UP000236161"/>
    </source>
</evidence>
<protein>
    <submittedName>
        <fullName evidence="2">Uncharacterized protein</fullName>
    </submittedName>
</protein>
<keyword evidence="3" id="KW-1185">Reference proteome</keyword>
<name>A0A2I0A3T5_9ASPA</name>
<sequence>MATDLEWKEKEEEISSEGDGESCGLDTKRRRGAKVSQQTPAMEGENADSIVADATATAREDDRNVYWDADLGSGHSTGGTLRKSTETCHLFSEENLQNGKAVTKLDNIQICGDVENKQHQNHIKKGNELHLHIAPEIIGKVDISVSKPEIQGYEQNNIVKNINATELDLEKIIEEQETHDLFCPNCHSCITKRVILRKRKRRVQDIQHEERPEKLREIEPDDVANSADTGETIHDHGPDVFRCLSCFSFFIPTDNGFNIFRIFGKKEVTVNLQEPSMAHSRLTSDGDANWFFSIFKPESSKNKRNKEASLQAKLNVSSSEDKKLDCNQSTAVLAVSEATQVGENDAPAFIEKINSSSLCN</sequence>
<dbReference type="Proteomes" id="UP000236161">
    <property type="component" value="Unassembled WGS sequence"/>
</dbReference>